<sequence length="111" mass="13154">MSQNLVAQFIQLLKHWLCNTWLGIVIEENWALSVEHCRVQALQFSMHLIGLMNILLRSDGFTRIQKAGVDCTGSRPPNSDHDLFFFFFFFFFLVCLVQVWLWEVFWSFFSV</sequence>
<reference evidence="1" key="2">
    <citation type="submission" date="2025-08" db="UniProtKB">
        <authorList>
            <consortium name="Ensembl"/>
        </authorList>
    </citation>
    <scope>IDENTIFICATION</scope>
</reference>
<reference evidence="1" key="1">
    <citation type="submission" date="2020-11" db="EMBL/GenBank/DDBJ databases">
        <authorList>
            <person name="Davenport K.M."/>
            <person name="Bickhart D.M."/>
            <person name="Smith T.P.L."/>
            <person name="Murdoch B.M."/>
            <person name="Rosen B.D."/>
        </authorList>
    </citation>
    <scope>NUCLEOTIDE SEQUENCE [LARGE SCALE GENOMIC DNA]</scope>
    <source>
        <strain evidence="1">OAR_USU_Benz2616</strain>
    </source>
</reference>
<dbReference type="Ensembl" id="ENSOART00020054263.1">
    <property type="protein sequence ID" value="ENSOARP00020034612.1"/>
    <property type="gene ID" value="ENSOARG00020035395.1"/>
</dbReference>
<proteinExistence type="predicted"/>
<name>A0AC11CRQ9_SHEEP</name>
<protein>
    <submittedName>
        <fullName evidence="1">Uncharacterized protein</fullName>
    </submittedName>
</protein>
<reference evidence="1" key="3">
    <citation type="submission" date="2025-09" db="UniProtKB">
        <authorList>
            <consortium name="Ensembl"/>
        </authorList>
    </citation>
    <scope>IDENTIFICATION</scope>
</reference>
<evidence type="ECO:0000313" key="1">
    <source>
        <dbReference type="Ensembl" id="ENSOARP00020034612.1"/>
    </source>
</evidence>
<accession>A0AC11CRQ9</accession>
<organism evidence="1">
    <name type="scientific">Ovis aries</name>
    <name type="common">Sheep</name>
    <dbReference type="NCBI Taxonomy" id="9940"/>
    <lineage>
        <taxon>Eukaryota</taxon>
        <taxon>Metazoa</taxon>
        <taxon>Chordata</taxon>
        <taxon>Craniata</taxon>
        <taxon>Vertebrata</taxon>
        <taxon>Euteleostomi</taxon>
        <taxon>Mammalia</taxon>
        <taxon>Eutheria</taxon>
        <taxon>Laurasiatheria</taxon>
        <taxon>Artiodactyla</taxon>
        <taxon>Ruminantia</taxon>
        <taxon>Pecora</taxon>
        <taxon>Bovidae</taxon>
        <taxon>Caprinae</taxon>
        <taxon>Ovis</taxon>
    </lineage>
</organism>